<evidence type="ECO:0000259" key="2">
    <source>
        <dbReference type="PROSITE" id="PS50004"/>
    </source>
</evidence>
<dbReference type="Pfam" id="PF00168">
    <property type="entry name" value="C2"/>
    <property type="match status" value="2"/>
</dbReference>
<dbReference type="SUPFAM" id="SSF53300">
    <property type="entry name" value="vWA-like"/>
    <property type="match status" value="1"/>
</dbReference>
<evidence type="ECO:0000259" key="3">
    <source>
        <dbReference type="PROSITE" id="PS50234"/>
    </source>
</evidence>
<evidence type="ECO:0000313" key="5">
    <source>
        <dbReference type="Proteomes" id="UP000785679"/>
    </source>
</evidence>
<dbReference type="GO" id="GO:0005886">
    <property type="term" value="C:plasma membrane"/>
    <property type="evidence" value="ECO:0007669"/>
    <property type="project" value="TreeGrafter"/>
</dbReference>
<dbReference type="CDD" id="cd04048">
    <property type="entry name" value="C2A_Copine"/>
    <property type="match status" value="1"/>
</dbReference>
<dbReference type="Pfam" id="PF07002">
    <property type="entry name" value="Copine"/>
    <property type="match status" value="1"/>
</dbReference>
<dbReference type="SMART" id="SM00327">
    <property type="entry name" value="VWA"/>
    <property type="match status" value="1"/>
</dbReference>
<accession>A0A8J8NRD6</accession>
<dbReference type="InterPro" id="IPR035892">
    <property type="entry name" value="C2_domain_sf"/>
</dbReference>
<feature type="domain" description="VWFA" evidence="3">
    <location>
        <begin position="306"/>
        <end position="523"/>
    </location>
</feature>
<feature type="domain" description="C2" evidence="2">
    <location>
        <begin position="2"/>
        <end position="131"/>
    </location>
</feature>
<dbReference type="AlphaFoldDB" id="A0A8J8NRD6"/>
<dbReference type="InterPro" id="IPR000008">
    <property type="entry name" value="C2_dom"/>
</dbReference>
<dbReference type="PROSITE" id="PS50004">
    <property type="entry name" value="C2"/>
    <property type="match status" value="1"/>
</dbReference>
<dbReference type="InterPro" id="IPR045052">
    <property type="entry name" value="Copine"/>
</dbReference>
<dbReference type="PANTHER" id="PTHR10857:SF106">
    <property type="entry name" value="C2 DOMAIN-CONTAINING PROTEIN"/>
    <property type="match status" value="1"/>
</dbReference>
<gene>
    <name evidence="4" type="ORF">FGO68_gene3907</name>
</gene>
<dbReference type="GO" id="GO:0071277">
    <property type="term" value="P:cellular response to calcium ion"/>
    <property type="evidence" value="ECO:0007669"/>
    <property type="project" value="TreeGrafter"/>
</dbReference>
<proteinExistence type="inferred from homology"/>
<dbReference type="InterPro" id="IPR036465">
    <property type="entry name" value="vWFA_dom_sf"/>
</dbReference>
<evidence type="ECO:0000256" key="1">
    <source>
        <dbReference type="ARBA" id="ARBA00009048"/>
    </source>
</evidence>
<dbReference type="OrthoDB" id="5855668at2759"/>
<evidence type="ECO:0008006" key="6">
    <source>
        <dbReference type="Google" id="ProtNLM"/>
    </source>
</evidence>
<dbReference type="InterPro" id="IPR002035">
    <property type="entry name" value="VWF_A"/>
</dbReference>
<comment type="similarity">
    <text evidence="1">Belongs to the copine family.</text>
</comment>
<keyword evidence="5" id="KW-1185">Reference proteome</keyword>
<evidence type="ECO:0000313" key="4">
    <source>
        <dbReference type="EMBL" id="TNV80497.1"/>
    </source>
</evidence>
<dbReference type="Gene3D" id="2.60.40.150">
    <property type="entry name" value="C2 domain"/>
    <property type="match status" value="1"/>
</dbReference>
<protein>
    <recommendedName>
        <fullName evidence="6">Copine family protein</fullName>
    </recommendedName>
</protein>
<sequence length="541" mass="60757">MDFAKVSIPDSTNPNFLPVAEPCGQHLELYFSCRKLKDMDWVGKSDPQVRLSIKNNPTVSTWTSVGKTETIDNNLNPDFKTTIEVFYQFEVQQTVRIEVVDMDGKDSYELIGQVDVSMGALVSAKQNTFTADIYKTGDKKSRGQVIVRIVPLKKTDHEVHFKLACNNLPMNTACFCMSSINPYIVIDKSFKAQGKENFVSVGKTEISTNQSPHPTYKPMKYKAQAICNSDFDQIVQFKVFNQNEEGTPSTLIGTVQKSMNYFLENRTAPIMNAQGQPTGGVLKMDEFKIIEKPTFLEYLQTGWGISLQLAIDYTGSNGDYTQPNSLHYLSGYNQYEHAIRSVGTILESYDSDKSFPVYGFGGVPRFMGSNHVSHCFPLNGNLQNPEIQGTESIIYEYKNKLQYIGLHGPTLFAPILKQVIANVQSRIAFQTYNIFLILTDGEIHDMEETKKLIVDASTLPLSIIIIGVGFEKFKMMKELDSDGSTLRDESGRAAARDIVQFVKFKKYSNAGAHVLAEKVLQEVPEQLVAYMQMKGIQPNRI</sequence>
<dbReference type="SUPFAM" id="SSF49562">
    <property type="entry name" value="C2 domain (Calcium/lipid-binding domain, CaLB)"/>
    <property type="match status" value="1"/>
</dbReference>
<dbReference type="PANTHER" id="PTHR10857">
    <property type="entry name" value="COPINE"/>
    <property type="match status" value="1"/>
</dbReference>
<name>A0A8J8NRD6_HALGN</name>
<organism evidence="4 5">
    <name type="scientific">Halteria grandinella</name>
    <dbReference type="NCBI Taxonomy" id="5974"/>
    <lineage>
        <taxon>Eukaryota</taxon>
        <taxon>Sar</taxon>
        <taxon>Alveolata</taxon>
        <taxon>Ciliophora</taxon>
        <taxon>Intramacronucleata</taxon>
        <taxon>Spirotrichea</taxon>
        <taxon>Stichotrichia</taxon>
        <taxon>Sporadotrichida</taxon>
        <taxon>Halteriidae</taxon>
        <taxon>Halteria</taxon>
    </lineage>
</organism>
<comment type="caution">
    <text evidence="4">The sequence shown here is derived from an EMBL/GenBank/DDBJ whole genome shotgun (WGS) entry which is preliminary data.</text>
</comment>
<reference evidence="4" key="1">
    <citation type="submission" date="2019-06" db="EMBL/GenBank/DDBJ databases">
        <authorList>
            <person name="Zheng W."/>
        </authorList>
    </citation>
    <scope>NUCLEOTIDE SEQUENCE</scope>
    <source>
        <strain evidence="4">QDHG01</strain>
    </source>
</reference>
<dbReference type="SMART" id="SM00239">
    <property type="entry name" value="C2"/>
    <property type="match status" value="2"/>
</dbReference>
<dbReference type="GO" id="GO:0005544">
    <property type="term" value="F:calcium-dependent phospholipid binding"/>
    <property type="evidence" value="ECO:0007669"/>
    <property type="project" value="InterPro"/>
</dbReference>
<dbReference type="PROSITE" id="PS50234">
    <property type="entry name" value="VWFA"/>
    <property type="match status" value="1"/>
</dbReference>
<dbReference type="Proteomes" id="UP000785679">
    <property type="component" value="Unassembled WGS sequence"/>
</dbReference>
<dbReference type="EMBL" id="RRYP01007441">
    <property type="protein sequence ID" value="TNV80497.1"/>
    <property type="molecule type" value="Genomic_DNA"/>
</dbReference>
<dbReference type="InterPro" id="IPR010734">
    <property type="entry name" value="Copine_C"/>
</dbReference>